<keyword evidence="2" id="KW-1185">Reference proteome</keyword>
<accession>A0ABN2FA65</accession>
<proteinExistence type="predicted"/>
<dbReference type="RefSeq" id="WP_344111724.1">
    <property type="nucleotide sequence ID" value="NZ_BAAANE010000004.1"/>
</dbReference>
<organism evidence="1 2">
    <name type="scientific">Kribbella alba</name>
    <dbReference type="NCBI Taxonomy" id="190197"/>
    <lineage>
        <taxon>Bacteria</taxon>
        <taxon>Bacillati</taxon>
        <taxon>Actinomycetota</taxon>
        <taxon>Actinomycetes</taxon>
        <taxon>Propionibacteriales</taxon>
        <taxon>Kribbellaceae</taxon>
        <taxon>Kribbella</taxon>
    </lineage>
</organism>
<dbReference type="EMBL" id="BAAANE010000004">
    <property type="protein sequence ID" value="GAA1637524.1"/>
    <property type="molecule type" value="Genomic_DNA"/>
</dbReference>
<evidence type="ECO:0000313" key="1">
    <source>
        <dbReference type="EMBL" id="GAA1637524.1"/>
    </source>
</evidence>
<reference evidence="1 2" key="1">
    <citation type="journal article" date="2019" name="Int. J. Syst. Evol. Microbiol.">
        <title>The Global Catalogue of Microorganisms (GCM) 10K type strain sequencing project: providing services to taxonomists for standard genome sequencing and annotation.</title>
        <authorList>
            <consortium name="The Broad Institute Genomics Platform"/>
            <consortium name="The Broad Institute Genome Sequencing Center for Infectious Disease"/>
            <person name="Wu L."/>
            <person name="Ma J."/>
        </authorList>
    </citation>
    <scope>NUCLEOTIDE SEQUENCE [LARGE SCALE GENOMIC DNA]</scope>
    <source>
        <strain evidence="1 2">JCM 14306</strain>
    </source>
</reference>
<protein>
    <submittedName>
        <fullName evidence="1">Uncharacterized protein</fullName>
    </submittedName>
</protein>
<sequence>MALPVFLPSTKPFRTEMFQREPAPVRPEPVLRRPTDITLGVIFAELSAARAENKAERGAPRVGTAGGPRADRLLMSLEACARALAERNLPIPPSIRDELRLRRALWPTRR</sequence>
<evidence type="ECO:0000313" key="2">
    <source>
        <dbReference type="Proteomes" id="UP001501319"/>
    </source>
</evidence>
<gene>
    <name evidence="1" type="ORF">GCM10009744_28460</name>
</gene>
<dbReference type="Proteomes" id="UP001501319">
    <property type="component" value="Unassembled WGS sequence"/>
</dbReference>
<comment type="caution">
    <text evidence="1">The sequence shown here is derived from an EMBL/GenBank/DDBJ whole genome shotgun (WGS) entry which is preliminary data.</text>
</comment>
<name>A0ABN2FA65_9ACTN</name>